<evidence type="ECO:0000313" key="3">
    <source>
        <dbReference type="RefSeq" id="XP_015509228.2"/>
    </source>
</evidence>
<dbReference type="GeneID" id="107216526"/>
<dbReference type="InParanoid" id="A0A6J0B6M2"/>
<gene>
    <name evidence="3" type="primary">LOC107216526</name>
</gene>
<name>A0A6J0B6M2_NEOLC</name>
<accession>A0A6J0B6M2</accession>
<feature type="region of interest" description="Disordered" evidence="1">
    <location>
        <begin position="76"/>
        <end position="100"/>
    </location>
</feature>
<organism evidence="3">
    <name type="scientific">Neodiprion lecontei</name>
    <name type="common">Redheaded pine sawfly</name>
    <dbReference type="NCBI Taxonomy" id="441921"/>
    <lineage>
        <taxon>Eukaryota</taxon>
        <taxon>Metazoa</taxon>
        <taxon>Ecdysozoa</taxon>
        <taxon>Arthropoda</taxon>
        <taxon>Hexapoda</taxon>
        <taxon>Insecta</taxon>
        <taxon>Pterygota</taxon>
        <taxon>Neoptera</taxon>
        <taxon>Endopterygota</taxon>
        <taxon>Hymenoptera</taxon>
        <taxon>Tenthredinoidea</taxon>
        <taxon>Diprionidae</taxon>
        <taxon>Diprioninae</taxon>
        <taxon>Neodiprion</taxon>
    </lineage>
</organism>
<dbReference type="OrthoDB" id="7682138at2759"/>
<dbReference type="Proteomes" id="UP000829291">
    <property type="component" value="Chromosome 3"/>
</dbReference>
<dbReference type="KEGG" id="nlo:107216526"/>
<dbReference type="RefSeq" id="XP_015509228.2">
    <property type="nucleotide sequence ID" value="XM_015653742.2"/>
</dbReference>
<reference evidence="3" key="1">
    <citation type="submission" date="2025-08" db="UniProtKB">
        <authorList>
            <consortium name="RefSeq"/>
        </authorList>
    </citation>
    <scope>IDENTIFICATION</scope>
    <source>
        <tissue evidence="3">Thorax and Abdomen</tissue>
    </source>
</reference>
<evidence type="ECO:0000256" key="1">
    <source>
        <dbReference type="SAM" id="MobiDB-lite"/>
    </source>
</evidence>
<sequence>MLIPVMNAKKSAHDNSLTMVQCACTEQCKHYGGQSCSNFSISTVDDDITAEERDEDNEDIPINEFLDIAAELDPDDIDYEEGGESDEEEDVEIEYDFEEM</sequence>
<protein>
    <submittedName>
        <fullName evidence="3">Uncharacterized protein LOC107216526</fullName>
    </submittedName>
</protein>
<keyword evidence="2" id="KW-1185">Reference proteome</keyword>
<evidence type="ECO:0000313" key="2">
    <source>
        <dbReference type="Proteomes" id="UP000829291"/>
    </source>
</evidence>
<dbReference type="AlphaFoldDB" id="A0A6J0B6M2"/>
<proteinExistence type="predicted"/>